<dbReference type="RefSeq" id="XP_075084907.1">
    <property type="nucleotide sequence ID" value="XM_075228806.1"/>
</dbReference>
<protein>
    <submittedName>
        <fullName evidence="2">Uncharacterized protein LOC142168143</fullName>
    </submittedName>
</protein>
<evidence type="ECO:0000313" key="2">
    <source>
        <dbReference type="RefSeq" id="XP_075084907.1"/>
    </source>
</evidence>
<gene>
    <name evidence="2" type="primary">LOC142168143</name>
</gene>
<sequence>MRIRLLDSDDGGVTIQNTVESSLVAKVKAQQYEDPTLVRLRKGIQQHKITTFKIGEDGELRYQGRLYRPNVAGLRKKIMIEIHQSRYPIYPCSTKKYHDIKELYWWDNMKKAIAEFVVQCPNCQEVKIEHYKPGGLI</sequence>
<keyword evidence="1" id="KW-1185">Reference proteome</keyword>
<reference evidence="1" key="1">
    <citation type="journal article" date="2014" name="Nat. Commun.">
        <title>The tobacco genome sequence and its comparison with those of tomato and potato.</title>
        <authorList>
            <person name="Sierro N."/>
            <person name="Battey J.N."/>
            <person name="Ouadi S."/>
            <person name="Bakaher N."/>
            <person name="Bovet L."/>
            <person name="Willig A."/>
            <person name="Goepfert S."/>
            <person name="Peitsch M.C."/>
            <person name="Ivanov N.V."/>
        </authorList>
    </citation>
    <scope>NUCLEOTIDE SEQUENCE [LARGE SCALE GENOMIC DNA]</scope>
</reference>
<accession>A0AC58SIW2</accession>
<proteinExistence type="predicted"/>
<dbReference type="Proteomes" id="UP000790787">
    <property type="component" value="Chromosome 13"/>
</dbReference>
<organism evidence="1 2">
    <name type="scientific">Nicotiana tabacum</name>
    <name type="common">Common tobacco</name>
    <dbReference type="NCBI Taxonomy" id="4097"/>
    <lineage>
        <taxon>Eukaryota</taxon>
        <taxon>Viridiplantae</taxon>
        <taxon>Streptophyta</taxon>
        <taxon>Embryophyta</taxon>
        <taxon>Tracheophyta</taxon>
        <taxon>Spermatophyta</taxon>
        <taxon>Magnoliopsida</taxon>
        <taxon>eudicotyledons</taxon>
        <taxon>Gunneridae</taxon>
        <taxon>Pentapetalae</taxon>
        <taxon>asterids</taxon>
        <taxon>lamiids</taxon>
        <taxon>Solanales</taxon>
        <taxon>Solanaceae</taxon>
        <taxon>Nicotianoideae</taxon>
        <taxon>Nicotianeae</taxon>
        <taxon>Nicotiana</taxon>
    </lineage>
</organism>
<evidence type="ECO:0000313" key="1">
    <source>
        <dbReference type="Proteomes" id="UP000790787"/>
    </source>
</evidence>
<name>A0AC58SIW2_TOBAC</name>
<reference evidence="2" key="2">
    <citation type="submission" date="2025-08" db="UniProtKB">
        <authorList>
            <consortium name="RefSeq"/>
        </authorList>
    </citation>
    <scope>IDENTIFICATION</scope>
    <source>
        <tissue evidence="2">Leaf</tissue>
    </source>
</reference>